<keyword evidence="15 18" id="KW-0472">Membrane</keyword>
<evidence type="ECO:0000256" key="12">
    <source>
        <dbReference type="ARBA" id="ARBA00022786"/>
    </source>
</evidence>
<keyword evidence="9 18" id="KW-0812">Transmembrane</keyword>
<feature type="compositionally biased region" description="Polar residues" evidence="17">
    <location>
        <begin position="493"/>
        <end position="513"/>
    </location>
</feature>
<evidence type="ECO:0000256" key="11">
    <source>
        <dbReference type="ARBA" id="ARBA00022771"/>
    </source>
</evidence>
<evidence type="ECO:0000256" key="2">
    <source>
        <dbReference type="ARBA" id="ARBA00004251"/>
    </source>
</evidence>
<reference evidence="22" key="1">
    <citation type="submission" date="2025-08" db="UniProtKB">
        <authorList>
            <consortium name="RefSeq"/>
        </authorList>
    </citation>
    <scope>IDENTIFICATION</scope>
    <source>
        <tissue evidence="22">Testes</tissue>
    </source>
</reference>
<evidence type="ECO:0000256" key="15">
    <source>
        <dbReference type="ARBA" id="ARBA00023136"/>
    </source>
</evidence>
<sequence length="715" mass="80564">MIHYVTVTLVFLSMNALAKELALLQVVLYEPLDNGDYTSRSYELEAHFSPAGAKISAEGDIAQMHPLGLCNNSDDDKLFDYGWVGVVKLDSPLLEPRPCLTVFGKAKRAILRGATAVIFDITDDPSAAEQLNKLGAEKPLDRPIIIIRGESAFTLMNIVSKQRVARARIQYTVPSLSSQRRNSNEYFNMGIFMAFFVLISIICLLLLLKIKWKQRRKQTSLTRLAEYAVSKMETRKFRKSELRMSGSLSNYSRESWSINSDSYICAICLEQFKDGDELRVVSCSHEFHRHCVDPWLIKNRTCPLCLHNIIEYPSTASALSANEAGSQHSGGSHRRSFFNLRLPRRQQSSSRSMSSANAIQGTNIVCASRNNNETNVRDQDFIRRHPLNLNNDRTASACCRNDLPNRNWNYCPHVISANHRQCHTRSYYDHHGNWLRHQQEPMVIDEYQHRIVPVIVQVRKPTDACSSGYDASVSNNMDASSSSSSLSAPWCEETTTTDPGSNQSVYGSSSTFRSDPHSVDALVYSRRTSDPEGRYISNSMENLSAARLTPTCMLRNNKPYVSAKIKENNGMTASHSTDSITNCEKKPCELPSNLNLRHTFTSTGQCMACTQLLRLPDSIHIKQEQLGAKRKKEECHKESRNVTKVKKGTRKSSQVRNHSTSSKGRVRCQTSRNNCYSGSRPTSLMQSLVLYTNQDGQVLTVPGHSDQLRHLEDMI</sequence>
<name>A0ABM0GIZ4_SACKO</name>
<dbReference type="InterPro" id="IPR001841">
    <property type="entry name" value="Znf_RING"/>
</dbReference>
<evidence type="ECO:0000256" key="19">
    <source>
        <dbReference type="SAM" id="SignalP"/>
    </source>
</evidence>
<evidence type="ECO:0000256" key="3">
    <source>
        <dbReference type="ARBA" id="ARBA00004906"/>
    </source>
</evidence>
<comment type="catalytic activity">
    <reaction evidence="1">
        <text>S-ubiquitinyl-[E2 ubiquitin-conjugating enzyme]-L-cysteine + [acceptor protein]-L-lysine = [E2 ubiquitin-conjugating enzyme]-L-cysteine + N(6)-ubiquitinyl-[acceptor protein]-L-lysine.</text>
        <dbReference type="EC" id="2.3.2.27"/>
    </reaction>
</comment>
<feature type="signal peptide" evidence="19">
    <location>
        <begin position="1"/>
        <end position="18"/>
    </location>
</feature>
<evidence type="ECO:0000256" key="5">
    <source>
        <dbReference type="ARBA" id="ARBA00012483"/>
    </source>
</evidence>
<evidence type="ECO:0000256" key="17">
    <source>
        <dbReference type="SAM" id="MobiDB-lite"/>
    </source>
</evidence>
<keyword evidence="11 16" id="KW-0863">Zinc-finger</keyword>
<feature type="compositionally biased region" description="Polar residues" evidence="17">
    <location>
        <begin position="651"/>
        <end position="679"/>
    </location>
</feature>
<dbReference type="Gene3D" id="3.30.40.10">
    <property type="entry name" value="Zinc/RING finger domain, C3HC4 (zinc finger)"/>
    <property type="match status" value="1"/>
</dbReference>
<protein>
    <recommendedName>
        <fullName evidence="5">RING-type E3 ubiquitin transferase</fullName>
        <ecNumber evidence="5">2.3.2.27</ecNumber>
    </recommendedName>
</protein>
<feature type="region of interest" description="Disordered" evidence="17">
    <location>
        <begin position="636"/>
        <end position="679"/>
    </location>
</feature>
<comment type="similarity">
    <text evidence="4">Belongs to the ZNRF3 family.</text>
</comment>
<evidence type="ECO:0000256" key="6">
    <source>
        <dbReference type="ARBA" id="ARBA00022475"/>
    </source>
</evidence>
<dbReference type="Pfam" id="PF18212">
    <property type="entry name" value="ZNRF_3_ecto"/>
    <property type="match status" value="1"/>
</dbReference>
<evidence type="ECO:0000256" key="16">
    <source>
        <dbReference type="PROSITE-ProRule" id="PRU00175"/>
    </source>
</evidence>
<dbReference type="CDD" id="cd16798">
    <property type="entry name" value="RING-H2_RNF43"/>
    <property type="match status" value="1"/>
</dbReference>
<dbReference type="InterPro" id="IPR013083">
    <property type="entry name" value="Znf_RING/FYVE/PHD"/>
</dbReference>
<dbReference type="GeneID" id="100376149"/>
<dbReference type="EC" id="2.3.2.27" evidence="5"/>
<keyword evidence="6" id="KW-1003">Cell membrane</keyword>
<keyword evidence="11 16" id="KW-0479">Metal-binding</keyword>
<evidence type="ECO:0000256" key="1">
    <source>
        <dbReference type="ARBA" id="ARBA00000900"/>
    </source>
</evidence>
<dbReference type="InterPro" id="IPR040700">
    <property type="entry name" value="ZNRF-3_ecto"/>
</dbReference>
<keyword evidence="7" id="KW-0808">Transferase</keyword>
<accession>A0ABM0GIZ4</accession>
<dbReference type="InterPro" id="IPR045907">
    <property type="entry name" value="RNF43_Znf_RING"/>
</dbReference>
<dbReference type="SUPFAM" id="SSF57850">
    <property type="entry name" value="RING/U-box"/>
    <property type="match status" value="1"/>
</dbReference>
<dbReference type="Pfam" id="PF13639">
    <property type="entry name" value="zf-RING_2"/>
    <property type="match status" value="1"/>
</dbReference>
<organism evidence="21 22">
    <name type="scientific">Saccoglossus kowalevskii</name>
    <name type="common">Acorn worm</name>
    <dbReference type="NCBI Taxonomy" id="10224"/>
    <lineage>
        <taxon>Eukaryota</taxon>
        <taxon>Metazoa</taxon>
        <taxon>Hemichordata</taxon>
        <taxon>Enteropneusta</taxon>
        <taxon>Harrimaniidae</taxon>
        <taxon>Saccoglossus</taxon>
    </lineage>
</organism>
<keyword evidence="13" id="KW-0862">Zinc</keyword>
<evidence type="ECO:0000256" key="7">
    <source>
        <dbReference type="ARBA" id="ARBA00022679"/>
    </source>
</evidence>
<feature type="compositionally biased region" description="Low complexity" evidence="17">
    <location>
        <begin position="470"/>
        <end position="488"/>
    </location>
</feature>
<comment type="pathway">
    <text evidence="3">Protein modification; protein ubiquitination.</text>
</comment>
<dbReference type="InterPro" id="IPR051073">
    <property type="entry name" value="ZNRF3_Arkadia_E3_ligases"/>
</dbReference>
<evidence type="ECO:0000313" key="22">
    <source>
        <dbReference type="RefSeq" id="XP_002730880.1"/>
    </source>
</evidence>
<dbReference type="Gene3D" id="3.50.30.30">
    <property type="match status" value="1"/>
</dbReference>
<feature type="transmembrane region" description="Helical" evidence="18">
    <location>
        <begin position="186"/>
        <end position="208"/>
    </location>
</feature>
<dbReference type="RefSeq" id="XP_002730880.1">
    <property type="nucleotide sequence ID" value="XM_002730834.2"/>
</dbReference>
<feature type="chain" id="PRO_5045192313" description="RING-type E3 ubiquitin transferase" evidence="19">
    <location>
        <begin position="19"/>
        <end position="715"/>
    </location>
</feature>
<keyword evidence="8" id="KW-0879">Wnt signaling pathway</keyword>
<dbReference type="Proteomes" id="UP000694865">
    <property type="component" value="Unplaced"/>
</dbReference>
<feature type="domain" description="RING-type" evidence="20">
    <location>
        <begin position="265"/>
        <end position="305"/>
    </location>
</feature>
<dbReference type="PANTHER" id="PTHR16200">
    <property type="entry name" value="RING ZINC FINGER"/>
    <property type="match status" value="1"/>
</dbReference>
<gene>
    <name evidence="22" type="primary">LOC100376149</name>
</gene>
<evidence type="ECO:0000259" key="20">
    <source>
        <dbReference type="PROSITE" id="PS50089"/>
    </source>
</evidence>
<evidence type="ECO:0000313" key="21">
    <source>
        <dbReference type="Proteomes" id="UP000694865"/>
    </source>
</evidence>
<evidence type="ECO:0000256" key="8">
    <source>
        <dbReference type="ARBA" id="ARBA00022687"/>
    </source>
</evidence>
<evidence type="ECO:0000256" key="9">
    <source>
        <dbReference type="ARBA" id="ARBA00022692"/>
    </source>
</evidence>
<keyword evidence="21" id="KW-1185">Reference proteome</keyword>
<keyword evidence="12" id="KW-0833">Ubl conjugation pathway</keyword>
<comment type="subcellular location">
    <subcellularLocation>
        <location evidence="2">Cell membrane</location>
        <topology evidence="2">Single-pass type I membrane protein</topology>
    </subcellularLocation>
</comment>
<evidence type="ECO:0000256" key="10">
    <source>
        <dbReference type="ARBA" id="ARBA00022729"/>
    </source>
</evidence>
<evidence type="ECO:0000256" key="18">
    <source>
        <dbReference type="SAM" id="Phobius"/>
    </source>
</evidence>
<evidence type="ECO:0000256" key="4">
    <source>
        <dbReference type="ARBA" id="ARBA00008759"/>
    </source>
</evidence>
<dbReference type="SMART" id="SM00184">
    <property type="entry name" value="RING"/>
    <property type="match status" value="1"/>
</dbReference>
<feature type="region of interest" description="Disordered" evidence="17">
    <location>
        <begin position="467"/>
        <end position="516"/>
    </location>
</feature>
<evidence type="ECO:0000256" key="13">
    <source>
        <dbReference type="ARBA" id="ARBA00022833"/>
    </source>
</evidence>
<evidence type="ECO:0000256" key="14">
    <source>
        <dbReference type="ARBA" id="ARBA00022989"/>
    </source>
</evidence>
<keyword evidence="14 18" id="KW-1133">Transmembrane helix</keyword>
<keyword evidence="10 19" id="KW-0732">Signal</keyword>
<proteinExistence type="inferred from homology"/>
<dbReference type="PROSITE" id="PS50089">
    <property type="entry name" value="ZF_RING_2"/>
    <property type="match status" value="1"/>
</dbReference>